<dbReference type="InterPro" id="IPR036187">
    <property type="entry name" value="DNA_mismatch_repair_MutS_sf"/>
</dbReference>
<evidence type="ECO:0000256" key="8">
    <source>
        <dbReference type="SAM" id="Coils"/>
    </source>
</evidence>
<feature type="domain" description="Smr" evidence="10">
    <location>
        <begin position="734"/>
        <end position="809"/>
    </location>
</feature>
<dbReference type="Proteomes" id="UP000295636">
    <property type="component" value="Unassembled WGS sequence"/>
</dbReference>
<dbReference type="SMART" id="SM00534">
    <property type="entry name" value="MUTSac"/>
    <property type="match status" value="1"/>
</dbReference>
<dbReference type="Gene3D" id="3.40.50.300">
    <property type="entry name" value="P-loop containing nucleotide triphosphate hydrolases"/>
    <property type="match status" value="1"/>
</dbReference>
<evidence type="ECO:0000313" key="11">
    <source>
        <dbReference type="EMBL" id="TDG00422.1"/>
    </source>
</evidence>
<dbReference type="HAMAP" id="MF_00092">
    <property type="entry name" value="MutS2"/>
    <property type="match status" value="1"/>
</dbReference>
<feature type="region of interest" description="Disordered" evidence="9">
    <location>
        <begin position="627"/>
        <end position="663"/>
    </location>
</feature>
<dbReference type="InterPro" id="IPR027417">
    <property type="entry name" value="P-loop_NTPase"/>
</dbReference>
<dbReference type="PIRSF" id="PIRSF005814">
    <property type="entry name" value="MutS_YshD"/>
    <property type="match status" value="1"/>
</dbReference>
<dbReference type="GO" id="GO:0005524">
    <property type="term" value="F:ATP binding"/>
    <property type="evidence" value="ECO:0007669"/>
    <property type="project" value="UniProtKB-UniRule"/>
</dbReference>
<evidence type="ECO:0000256" key="7">
    <source>
        <dbReference type="HAMAP-Rule" id="MF_00092"/>
    </source>
</evidence>
<keyword evidence="12" id="KW-1185">Reference proteome</keyword>
<comment type="function">
    <text evidence="7">Endonuclease that is involved in the suppression of homologous recombination and thus may have a key role in the control of bacterial genetic diversity.</text>
</comment>
<keyword evidence="7 11" id="KW-0255">Endonuclease</keyword>
<dbReference type="InterPro" id="IPR005747">
    <property type="entry name" value="MutS2"/>
</dbReference>
<accession>A0A4R5KWM0</accession>
<proteinExistence type="inferred from homology"/>
<evidence type="ECO:0000256" key="5">
    <source>
        <dbReference type="ARBA" id="ARBA00022884"/>
    </source>
</evidence>
<evidence type="ECO:0000256" key="6">
    <source>
        <dbReference type="ARBA" id="ARBA00023125"/>
    </source>
</evidence>
<dbReference type="InterPro" id="IPR007696">
    <property type="entry name" value="DNA_mismatch_repair_MutS_core"/>
</dbReference>
<keyword evidence="3 7" id="KW-0378">Hydrolase</keyword>
<organism evidence="11 12">
    <name type="scientific">Paenibacillus piri</name>
    <dbReference type="NCBI Taxonomy" id="2547395"/>
    <lineage>
        <taxon>Bacteria</taxon>
        <taxon>Bacillati</taxon>
        <taxon>Bacillota</taxon>
        <taxon>Bacilli</taxon>
        <taxon>Bacillales</taxon>
        <taxon>Paenibacillaceae</taxon>
        <taxon>Paenibacillus</taxon>
    </lineage>
</organism>
<keyword evidence="5 7" id="KW-0694">RNA-binding</keyword>
<evidence type="ECO:0000256" key="4">
    <source>
        <dbReference type="ARBA" id="ARBA00022840"/>
    </source>
</evidence>
<dbReference type="PANTHER" id="PTHR48466">
    <property type="entry name" value="OS10G0509000 PROTEIN-RELATED"/>
    <property type="match status" value="1"/>
</dbReference>
<dbReference type="InterPro" id="IPR000432">
    <property type="entry name" value="DNA_mismatch_repair_MutS_C"/>
</dbReference>
<dbReference type="Pfam" id="PF01713">
    <property type="entry name" value="Smr"/>
    <property type="match status" value="1"/>
</dbReference>
<dbReference type="GO" id="GO:0019843">
    <property type="term" value="F:rRNA binding"/>
    <property type="evidence" value="ECO:0007669"/>
    <property type="project" value="UniProtKB-UniRule"/>
</dbReference>
<keyword evidence="7" id="KW-0540">Nuclease</keyword>
<evidence type="ECO:0000313" key="12">
    <source>
        <dbReference type="Proteomes" id="UP000295636"/>
    </source>
</evidence>
<dbReference type="SMART" id="SM00463">
    <property type="entry name" value="SMR"/>
    <property type="match status" value="1"/>
</dbReference>
<dbReference type="SUPFAM" id="SSF48334">
    <property type="entry name" value="DNA repair protein MutS, domain III"/>
    <property type="match status" value="1"/>
</dbReference>
<comment type="similarity">
    <text evidence="7">Belongs to the DNA mismatch repair MutS family. MutS2 subfamily.</text>
</comment>
<keyword evidence="2 7" id="KW-0547">Nucleotide-binding</keyword>
<dbReference type="PROSITE" id="PS00486">
    <property type="entry name" value="DNA_MISMATCH_REPAIR_2"/>
    <property type="match status" value="1"/>
</dbReference>
<dbReference type="EMBL" id="SMRT01000001">
    <property type="protein sequence ID" value="TDG00422.1"/>
    <property type="molecule type" value="Genomic_DNA"/>
</dbReference>
<dbReference type="GO" id="GO:0004519">
    <property type="term" value="F:endonuclease activity"/>
    <property type="evidence" value="ECO:0007669"/>
    <property type="project" value="UniProtKB-UniRule"/>
</dbReference>
<dbReference type="Gene3D" id="3.30.1370.110">
    <property type="match status" value="1"/>
</dbReference>
<name>A0A4R5KWM0_9BACL</name>
<dbReference type="NCBIfam" id="TIGR01069">
    <property type="entry name" value="mutS2"/>
    <property type="match status" value="1"/>
</dbReference>
<dbReference type="GO" id="GO:0030983">
    <property type="term" value="F:mismatched DNA binding"/>
    <property type="evidence" value="ECO:0007669"/>
    <property type="project" value="InterPro"/>
</dbReference>
<reference evidence="11 12" key="1">
    <citation type="submission" date="2019-03" db="EMBL/GenBank/DDBJ databases">
        <title>This is whole genome sequence of Paenibacillus sp MS74 strain.</title>
        <authorList>
            <person name="Trinh H.N."/>
        </authorList>
    </citation>
    <scope>NUCLEOTIDE SEQUENCE [LARGE SCALE GENOMIC DNA]</scope>
    <source>
        <strain evidence="11 12">MS74</strain>
    </source>
</reference>
<evidence type="ECO:0000256" key="2">
    <source>
        <dbReference type="ARBA" id="ARBA00022741"/>
    </source>
</evidence>
<sequence length="809" mass="90395">MFVRRQSARHERKGKKGREFELNSKILKTLDFSVILHKCAHHAATSLGKERLEKLFPSGDFIEVKERLKATDEAVNVNRLKGGAPFGGIRDVTHAIHRARIGGMLNPAELFDVANTIYGGRRLKRFLEGVHEDYPIPLLIALTESVAELKTTEGRIKQCIDDNAQVVDSASPELARVRQELRTSETRARDRLEQMVRTPSIQKMLQDNLVTIRNDRYVIPVKQEYRSHFGGMIHDQSASGATLFIEPEQVVQLNNRVRELKLKEEKEIEKILLMLSALVAEVADELLGSLDVLAELDFNFAKAGLAHEMKATLPILNDRGFIKLKRGRHPLIAADKVVPLDIELGNRYTTIIVTGPNTGGKTVSLKTIGLLSLMAMSGLFVPAEEGSQLCVFDAIYADIGDEQSIEQSLSTFSSHMTNIISILRDMTPKSLVLMDELGAGTDPAEGSALAIALLEYIHRMGCRIVATTHYSELKAYAYERQGIINASMEFDVQTLSPTYRLLVGVPGRSNAFAIAERLGLAKSIIDHARGQVGEEEQRVESMIATLEENRLTAEAERTTAERQRREVEALRDKLEAQQQRFEEQRDKLFEKAEREAQEAVAKARREADEIIGELRRMQREAALGVKDHQLSDAKRRLDQAAPELRTKKAPSKSARKPDKLEPGDEVMVTNLRQKGHIVDIVNDHEAMVQLGIMKMKVQLADLELVKAAPAAKKPQPQAAASVKRTRDDNARMELDLRGANLEEAMIEVDRFLDESYLANFGSVYIIHGKGTGVLRTGIQEFLRKHKHVKAYRIGNYNEGGTGVTVAELN</sequence>
<dbReference type="Pfam" id="PF00488">
    <property type="entry name" value="MutS_V"/>
    <property type="match status" value="1"/>
</dbReference>
<keyword evidence="8" id="KW-0175">Coiled coil</keyword>
<feature type="binding site" evidence="7">
    <location>
        <begin position="355"/>
        <end position="362"/>
    </location>
    <ligand>
        <name>ATP</name>
        <dbReference type="ChEBI" id="CHEBI:30616"/>
    </ligand>
</feature>
<feature type="coiled-coil region" evidence="8">
    <location>
        <begin position="536"/>
        <end position="620"/>
    </location>
</feature>
<evidence type="ECO:0000256" key="9">
    <source>
        <dbReference type="SAM" id="MobiDB-lite"/>
    </source>
</evidence>
<dbReference type="EC" id="3.1.-.-" evidence="7"/>
<dbReference type="InterPro" id="IPR045076">
    <property type="entry name" value="MutS"/>
</dbReference>
<dbReference type="EC" id="3.6.4.-" evidence="7"/>
<protein>
    <recommendedName>
        <fullName evidence="7">Endonuclease MutS2</fullName>
        <ecNumber evidence="7">3.1.-.-</ecNumber>
    </recommendedName>
    <alternativeName>
        <fullName evidence="7">Ribosome-associated protein quality control-upstream factor</fullName>
        <shortName evidence="7">RQC-upstream factor</shortName>
        <shortName evidence="7">RqcU</shortName>
        <ecNumber evidence="7">3.6.4.-</ecNumber>
    </alternativeName>
</protein>
<evidence type="ECO:0000256" key="3">
    <source>
        <dbReference type="ARBA" id="ARBA00022801"/>
    </source>
</evidence>
<dbReference type="GO" id="GO:0045910">
    <property type="term" value="P:negative regulation of DNA recombination"/>
    <property type="evidence" value="ECO:0007669"/>
    <property type="project" value="InterPro"/>
</dbReference>
<gene>
    <name evidence="7" type="primary">mutS2</name>
    <name evidence="7" type="synonym">rqcU</name>
    <name evidence="11" type="ORF">E1757_01950</name>
</gene>
<dbReference type="GO" id="GO:0043023">
    <property type="term" value="F:ribosomal large subunit binding"/>
    <property type="evidence" value="ECO:0007669"/>
    <property type="project" value="UniProtKB-UniRule"/>
</dbReference>
<keyword evidence="4 7" id="KW-0067">ATP-binding</keyword>
<dbReference type="InterPro" id="IPR002625">
    <property type="entry name" value="Smr_dom"/>
</dbReference>
<dbReference type="Pfam" id="PF20297">
    <property type="entry name" value="MSSS"/>
    <property type="match status" value="1"/>
</dbReference>
<dbReference type="GO" id="GO:0072344">
    <property type="term" value="P:rescue of stalled ribosome"/>
    <property type="evidence" value="ECO:0007669"/>
    <property type="project" value="UniProtKB-UniRule"/>
</dbReference>
<dbReference type="PANTHER" id="PTHR48466:SF2">
    <property type="entry name" value="OS10G0509000 PROTEIN"/>
    <property type="match status" value="1"/>
</dbReference>
<dbReference type="GO" id="GO:0006298">
    <property type="term" value="P:mismatch repair"/>
    <property type="evidence" value="ECO:0007669"/>
    <property type="project" value="InterPro"/>
</dbReference>
<dbReference type="SUPFAM" id="SSF160443">
    <property type="entry name" value="SMR domain-like"/>
    <property type="match status" value="1"/>
</dbReference>
<dbReference type="AlphaFoldDB" id="A0A4R5KWM0"/>
<dbReference type="GO" id="GO:0016887">
    <property type="term" value="F:ATP hydrolysis activity"/>
    <property type="evidence" value="ECO:0007669"/>
    <property type="project" value="InterPro"/>
</dbReference>
<dbReference type="SUPFAM" id="SSF52540">
    <property type="entry name" value="P-loop containing nucleoside triphosphate hydrolases"/>
    <property type="match status" value="1"/>
</dbReference>
<dbReference type="GO" id="GO:0140664">
    <property type="term" value="F:ATP-dependent DNA damage sensor activity"/>
    <property type="evidence" value="ECO:0007669"/>
    <property type="project" value="InterPro"/>
</dbReference>
<dbReference type="CDD" id="cd03280">
    <property type="entry name" value="ABC_MutS2"/>
    <property type="match status" value="1"/>
</dbReference>
<dbReference type="InterPro" id="IPR036063">
    <property type="entry name" value="Smr_dom_sf"/>
</dbReference>
<feature type="compositionally biased region" description="Basic and acidic residues" evidence="9">
    <location>
        <begin position="627"/>
        <end position="638"/>
    </location>
</feature>
<dbReference type="PROSITE" id="PS50828">
    <property type="entry name" value="SMR"/>
    <property type="match status" value="1"/>
</dbReference>
<comment type="subunit">
    <text evidence="7">Homodimer. Binds to stalled ribosomes, contacting rRNA.</text>
</comment>
<comment type="caution">
    <text evidence="11">The sequence shown here is derived from an EMBL/GenBank/DDBJ whole genome shotgun (WGS) entry which is preliminary data.</text>
</comment>
<evidence type="ECO:0000259" key="10">
    <source>
        <dbReference type="PROSITE" id="PS50828"/>
    </source>
</evidence>
<keyword evidence="6 7" id="KW-0238">DNA-binding</keyword>
<dbReference type="InterPro" id="IPR046893">
    <property type="entry name" value="MSSS"/>
</dbReference>
<keyword evidence="1 7" id="KW-0699">rRNA-binding</keyword>
<evidence type="ECO:0000256" key="1">
    <source>
        <dbReference type="ARBA" id="ARBA00022730"/>
    </source>
</evidence>
<dbReference type="SMART" id="SM00533">
    <property type="entry name" value="MUTSd"/>
    <property type="match status" value="1"/>
</dbReference>
<comment type="function">
    <text evidence="7">Acts as a ribosome collision sensor, splitting the ribosome into its 2 subunits. Detects stalled/collided 70S ribosomes which it binds and splits by an ATP-hydrolysis driven conformational change. Acts upstream of the ribosome quality control system (RQC), a ribosome-associated complex that mediates the extraction of incompletely synthesized nascent chains from stalled ribosomes and their subsequent degradation. Probably generates substrates for RQC.</text>
</comment>
<dbReference type="OrthoDB" id="9808166at2"/>
<dbReference type="FunFam" id="3.40.50.300:FF:000830">
    <property type="entry name" value="Endonuclease MutS2"/>
    <property type="match status" value="1"/>
</dbReference>